<evidence type="ECO:0000313" key="3">
    <source>
        <dbReference type="Proteomes" id="UP000245872"/>
    </source>
</evidence>
<dbReference type="Proteomes" id="UP000245872">
    <property type="component" value="Chromosome"/>
</dbReference>
<dbReference type="AlphaFoldDB" id="A0A2Z3LJ16"/>
<dbReference type="EMBL" id="CP029619">
    <property type="protein sequence ID" value="AWN82040.1"/>
    <property type="molecule type" value="Genomic_DNA"/>
</dbReference>
<gene>
    <name evidence="2" type="primary">ydaF</name>
    <name evidence="2" type="ORF">DK880_00730</name>
</gene>
<feature type="domain" description="N-acetyltransferase" evidence="1">
    <location>
        <begin position="24"/>
        <end position="181"/>
    </location>
</feature>
<dbReference type="PROSITE" id="PS51186">
    <property type="entry name" value="GNAT"/>
    <property type="match status" value="1"/>
</dbReference>
<proteinExistence type="predicted"/>
<dbReference type="PANTHER" id="PTHR43441:SF11">
    <property type="entry name" value="RIBOSOMAL-PROTEIN-SERINE ACETYLTRANSFERASE"/>
    <property type="match status" value="1"/>
</dbReference>
<dbReference type="InterPro" id="IPR051908">
    <property type="entry name" value="Ribosomal_N-acetyltransferase"/>
</dbReference>
<dbReference type="GO" id="GO:0005737">
    <property type="term" value="C:cytoplasm"/>
    <property type="evidence" value="ECO:0007669"/>
    <property type="project" value="TreeGrafter"/>
</dbReference>
<dbReference type="EC" id="2.3.1.-" evidence="2"/>
<dbReference type="PANTHER" id="PTHR43441">
    <property type="entry name" value="RIBOSOMAL-PROTEIN-SERINE ACETYLTRANSFERASE"/>
    <property type="match status" value="1"/>
</dbReference>
<dbReference type="InterPro" id="IPR016181">
    <property type="entry name" value="Acyl_CoA_acyltransferase"/>
</dbReference>
<evidence type="ECO:0000259" key="1">
    <source>
        <dbReference type="PROSITE" id="PS51186"/>
    </source>
</evidence>
<dbReference type="KEGG" id="cher:DK880_00730"/>
<sequence length="194" mass="22021">MNMQTSLSKTLSAVPKSVKLTPDLVIKQLDESHTKELFSLTDRNRSYLKKWLPWLNSCTRESDTLHFIISTKDALSQHTGLTFGIFYKCSIAGSISFNQINWSDGRADIGYWIGEAFQGSGLVTLACSKLIDIGFKQFDLKKISISCALENTRSKNIPMRLGFKKTEIVPKKENLYGSYVDCIVYTMHKDEWTC</sequence>
<dbReference type="Gene3D" id="3.40.630.30">
    <property type="match status" value="1"/>
</dbReference>
<dbReference type="InterPro" id="IPR000182">
    <property type="entry name" value="GNAT_dom"/>
</dbReference>
<protein>
    <submittedName>
        <fullName evidence="2">Ribosomal N-acetyltransferase YdaF</fullName>
        <ecNumber evidence="2">2.3.1.-</ecNumber>
    </submittedName>
</protein>
<reference evidence="2 3" key="1">
    <citation type="submission" date="2018-05" db="EMBL/GenBank/DDBJ databases">
        <title>Candidatus Cardinium hertigii Genome Assembly.</title>
        <authorList>
            <person name="Showmaker K.C."/>
            <person name="Walden K.O."/>
            <person name="Fields C.J."/>
            <person name="Lambert K.N."/>
            <person name="Hudson M.E."/>
        </authorList>
    </citation>
    <scope>NUCLEOTIDE SEQUENCE [LARGE SCALE GENOMIC DNA]</scope>
    <source>
        <strain evidence="3">cHgTN10</strain>
    </source>
</reference>
<name>A0A2Z3LJ16_9BACT</name>
<keyword evidence="2" id="KW-0808">Transferase</keyword>
<dbReference type="OrthoDB" id="9788916at2"/>
<accession>A0A2Z3LJ16</accession>
<dbReference type="GO" id="GO:0008999">
    <property type="term" value="F:protein-N-terminal-alanine acetyltransferase activity"/>
    <property type="evidence" value="ECO:0007669"/>
    <property type="project" value="TreeGrafter"/>
</dbReference>
<keyword evidence="2" id="KW-0012">Acyltransferase</keyword>
<evidence type="ECO:0000313" key="2">
    <source>
        <dbReference type="EMBL" id="AWN82040.1"/>
    </source>
</evidence>
<dbReference type="Pfam" id="PF13302">
    <property type="entry name" value="Acetyltransf_3"/>
    <property type="match status" value="1"/>
</dbReference>
<dbReference type="GO" id="GO:1990189">
    <property type="term" value="F:protein N-terminal-serine acetyltransferase activity"/>
    <property type="evidence" value="ECO:0007669"/>
    <property type="project" value="TreeGrafter"/>
</dbReference>
<organism evidence="2 3">
    <name type="scientific">Candidatus Cardinium hertigii</name>
    <dbReference type="NCBI Taxonomy" id="247481"/>
    <lineage>
        <taxon>Bacteria</taxon>
        <taxon>Pseudomonadati</taxon>
        <taxon>Bacteroidota</taxon>
        <taxon>Cytophagia</taxon>
        <taxon>Cytophagales</taxon>
        <taxon>Amoebophilaceae</taxon>
        <taxon>Candidatus Cardinium</taxon>
    </lineage>
</organism>
<keyword evidence="3" id="KW-1185">Reference proteome</keyword>
<dbReference type="SUPFAM" id="SSF55729">
    <property type="entry name" value="Acyl-CoA N-acyltransferases (Nat)"/>
    <property type="match status" value="1"/>
</dbReference>